<keyword evidence="3" id="KW-1185">Reference proteome</keyword>
<dbReference type="Pfam" id="PF09916">
    <property type="entry name" value="DUF2145"/>
    <property type="match status" value="1"/>
</dbReference>
<evidence type="ECO:0008006" key="4">
    <source>
        <dbReference type="Google" id="ProtNLM"/>
    </source>
</evidence>
<proteinExistence type="predicted"/>
<sequence length="269" mass="29439">MNAVNTSTPRAVAAAALALLTAMAVGPAQAGQNCTEKPPSVDQIRRSLDLAVKTARWLDDSGARLVVIARRGQNLDRYGLRYSHLGYVYRDDAAKAWRVVHKLNQCGTAESALYRQGLAEFFSDDLHAFEAGLMIPTPAVQEALRPMLQDNARAAVLHHKPYSMVAYPWAQRYQQSNQWALETLACAMEPGACDRSRAQAWLQFKGYQPTTLNLSAGQRLGARVGTANVAFDDHPGARRFADRIDTVTVDSVFAFLQSARLAGPAQTIP</sequence>
<feature type="signal peptide" evidence="1">
    <location>
        <begin position="1"/>
        <end position="30"/>
    </location>
</feature>
<dbReference type="PIRSF" id="PIRSF028477">
    <property type="entry name" value="UCP028477"/>
    <property type="match status" value="1"/>
</dbReference>
<dbReference type="InterPro" id="IPR014547">
    <property type="entry name" value="UCP028477"/>
</dbReference>
<evidence type="ECO:0000313" key="3">
    <source>
        <dbReference type="Proteomes" id="UP000026714"/>
    </source>
</evidence>
<dbReference type="STRING" id="34103.SAMN05421778_105152"/>
<gene>
    <name evidence="2" type="ORF">X805_12910</name>
</gene>
<dbReference type="AlphaFoldDB" id="A0A059KPJ1"/>
<dbReference type="RefSeq" id="WP_037479653.1">
    <property type="nucleotide sequence ID" value="NZ_AZRA01000030.1"/>
</dbReference>
<evidence type="ECO:0000256" key="1">
    <source>
        <dbReference type="SAM" id="SignalP"/>
    </source>
</evidence>
<reference evidence="2 3" key="1">
    <citation type="journal article" date="2014" name="FEMS Microbiol. Ecol.">
        <title>Sphaerotilus natans encrusted with nanoball-shaped Fe(III) oxide minerals formed by nitrate-reducing mixotrophic Fe(II) oxidation.</title>
        <authorList>
            <person name="Park S."/>
            <person name="Kim D.H."/>
            <person name="Lee J.H."/>
            <person name="Hur H.G."/>
        </authorList>
    </citation>
    <scope>NUCLEOTIDE SEQUENCE [LARGE SCALE GENOMIC DNA]</scope>
    <source>
        <strain evidence="2 3">DSM 6575</strain>
    </source>
</reference>
<keyword evidence="1" id="KW-0732">Signal</keyword>
<dbReference type="Proteomes" id="UP000026714">
    <property type="component" value="Unassembled WGS sequence"/>
</dbReference>
<comment type="caution">
    <text evidence="2">The sequence shown here is derived from an EMBL/GenBank/DDBJ whole genome shotgun (WGS) entry which is preliminary data.</text>
</comment>
<dbReference type="EMBL" id="AZRA01000030">
    <property type="protein sequence ID" value="KDB53119.1"/>
    <property type="molecule type" value="Genomic_DNA"/>
</dbReference>
<evidence type="ECO:0000313" key="2">
    <source>
        <dbReference type="EMBL" id="KDB53119.1"/>
    </source>
</evidence>
<name>A0A059KPJ1_9BURK</name>
<accession>A0A059KPJ1</accession>
<dbReference type="eggNOG" id="COG4727">
    <property type="taxonomic scope" value="Bacteria"/>
</dbReference>
<protein>
    <recommendedName>
        <fullName evidence="4">DUF2145 domain-containing protein</fullName>
    </recommendedName>
</protein>
<organism evidence="2 3">
    <name type="scientific">Sphaerotilus natans subsp. natans DSM 6575</name>
    <dbReference type="NCBI Taxonomy" id="1286631"/>
    <lineage>
        <taxon>Bacteria</taxon>
        <taxon>Pseudomonadati</taxon>
        <taxon>Pseudomonadota</taxon>
        <taxon>Betaproteobacteria</taxon>
        <taxon>Burkholderiales</taxon>
        <taxon>Sphaerotilaceae</taxon>
        <taxon>Sphaerotilus</taxon>
    </lineage>
</organism>
<dbReference type="PATRIC" id="fig|1286631.3.peg.1274"/>
<feature type="chain" id="PRO_5001579632" description="DUF2145 domain-containing protein" evidence="1">
    <location>
        <begin position="31"/>
        <end position="269"/>
    </location>
</feature>